<feature type="transmembrane region" description="Helical" evidence="6">
    <location>
        <begin position="129"/>
        <end position="151"/>
    </location>
</feature>
<dbReference type="InterPro" id="IPR051401">
    <property type="entry name" value="GtrA_CellWall_Glycosyl"/>
</dbReference>
<dbReference type="GO" id="GO:0000271">
    <property type="term" value="P:polysaccharide biosynthetic process"/>
    <property type="evidence" value="ECO:0007669"/>
    <property type="project" value="InterPro"/>
</dbReference>
<evidence type="ECO:0000256" key="6">
    <source>
        <dbReference type="SAM" id="Phobius"/>
    </source>
</evidence>
<evidence type="ECO:0000256" key="1">
    <source>
        <dbReference type="ARBA" id="ARBA00004141"/>
    </source>
</evidence>
<evidence type="ECO:0000313" key="9">
    <source>
        <dbReference type="Proteomes" id="UP000237061"/>
    </source>
</evidence>
<proteinExistence type="inferred from homology"/>
<keyword evidence="9" id="KW-1185">Reference proteome</keyword>
<name>A0A2S3ZYL3_ARTGL</name>
<sequence>MLSITSGDSSHRKGPMRIIDKIMNLVALLWREALKFGAVGGLGWIIDNGIYTILWHGPMSEGTIKARVISTIVATLFAWFANRYWTFRHRRSERVWKEFALFLVMNGLGLGIVLACQVISRYVLGFTSFSADFIAGGVIGLILGTIFRFLAYRYFVFTEELSDLPVAARGAVSAGPASTQAATTSARALISAGSGN</sequence>
<accession>A0A2S3ZYL3</accession>
<organism evidence="8 9">
    <name type="scientific">Arthrobacter glacialis</name>
    <dbReference type="NCBI Taxonomy" id="1664"/>
    <lineage>
        <taxon>Bacteria</taxon>
        <taxon>Bacillati</taxon>
        <taxon>Actinomycetota</taxon>
        <taxon>Actinomycetes</taxon>
        <taxon>Micrococcales</taxon>
        <taxon>Micrococcaceae</taxon>
        <taxon>Arthrobacter</taxon>
    </lineage>
</organism>
<dbReference type="EMBL" id="PPXC01000004">
    <property type="protein sequence ID" value="POH74331.1"/>
    <property type="molecule type" value="Genomic_DNA"/>
</dbReference>
<gene>
    <name evidence="8" type="ORF">CVS27_07155</name>
</gene>
<evidence type="ECO:0000256" key="4">
    <source>
        <dbReference type="ARBA" id="ARBA00022989"/>
    </source>
</evidence>
<dbReference type="Pfam" id="PF04138">
    <property type="entry name" value="GtrA_DPMS_TM"/>
    <property type="match status" value="1"/>
</dbReference>
<evidence type="ECO:0000256" key="2">
    <source>
        <dbReference type="ARBA" id="ARBA00009399"/>
    </source>
</evidence>
<dbReference type="PANTHER" id="PTHR38459">
    <property type="entry name" value="PROPHAGE BACTOPRENOL-LINKED GLUCOSE TRANSLOCASE HOMOLOG"/>
    <property type="match status" value="1"/>
</dbReference>
<evidence type="ECO:0000313" key="8">
    <source>
        <dbReference type="EMBL" id="POH74331.1"/>
    </source>
</evidence>
<dbReference type="Proteomes" id="UP000237061">
    <property type="component" value="Unassembled WGS sequence"/>
</dbReference>
<comment type="similarity">
    <text evidence="2">Belongs to the GtrA family.</text>
</comment>
<evidence type="ECO:0000256" key="5">
    <source>
        <dbReference type="ARBA" id="ARBA00023136"/>
    </source>
</evidence>
<dbReference type="PANTHER" id="PTHR38459:SF1">
    <property type="entry name" value="PROPHAGE BACTOPRENOL-LINKED GLUCOSE TRANSLOCASE HOMOLOG"/>
    <property type="match status" value="1"/>
</dbReference>
<feature type="transmembrane region" description="Helical" evidence="6">
    <location>
        <begin position="22"/>
        <end position="46"/>
    </location>
</feature>
<reference evidence="8 9" key="1">
    <citation type="submission" date="2018-01" db="EMBL/GenBank/DDBJ databases">
        <title>Arthrobacter sp. nov., from glaciers in China.</title>
        <authorList>
            <person name="Liu Q."/>
            <person name="Xin Y.-H."/>
        </authorList>
    </citation>
    <scope>NUCLEOTIDE SEQUENCE [LARGE SCALE GENOMIC DNA]</scope>
    <source>
        <strain evidence="8 9">HLT2-12-2</strain>
    </source>
</reference>
<dbReference type="AlphaFoldDB" id="A0A2S3ZYL3"/>
<comment type="caution">
    <text evidence="8">The sequence shown here is derived from an EMBL/GenBank/DDBJ whole genome shotgun (WGS) entry which is preliminary data.</text>
</comment>
<keyword evidence="3 6" id="KW-0812">Transmembrane</keyword>
<dbReference type="InterPro" id="IPR007267">
    <property type="entry name" value="GtrA_DPMS_TM"/>
</dbReference>
<dbReference type="OrthoDB" id="9807815at2"/>
<keyword evidence="5 6" id="KW-0472">Membrane</keyword>
<feature type="transmembrane region" description="Helical" evidence="6">
    <location>
        <begin position="66"/>
        <end position="87"/>
    </location>
</feature>
<evidence type="ECO:0000259" key="7">
    <source>
        <dbReference type="Pfam" id="PF04138"/>
    </source>
</evidence>
<evidence type="ECO:0000256" key="3">
    <source>
        <dbReference type="ARBA" id="ARBA00022692"/>
    </source>
</evidence>
<feature type="domain" description="GtrA/DPMS transmembrane" evidence="7">
    <location>
        <begin position="35"/>
        <end position="157"/>
    </location>
</feature>
<protein>
    <submittedName>
        <fullName evidence="8">Polysaccharide synthesis protein GtrA</fullName>
    </submittedName>
</protein>
<dbReference type="GO" id="GO:0005886">
    <property type="term" value="C:plasma membrane"/>
    <property type="evidence" value="ECO:0007669"/>
    <property type="project" value="TreeGrafter"/>
</dbReference>
<keyword evidence="4 6" id="KW-1133">Transmembrane helix</keyword>
<feature type="transmembrane region" description="Helical" evidence="6">
    <location>
        <begin position="99"/>
        <end position="123"/>
    </location>
</feature>
<comment type="subcellular location">
    <subcellularLocation>
        <location evidence="1">Membrane</location>
        <topology evidence="1">Multi-pass membrane protein</topology>
    </subcellularLocation>
</comment>